<keyword evidence="1" id="KW-0547">Nucleotide-binding</keyword>
<protein>
    <submittedName>
        <fullName evidence="1">ATP-binding protein</fullName>
    </submittedName>
</protein>
<dbReference type="GO" id="GO:0005524">
    <property type="term" value="F:ATP binding"/>
    <property type="evidence" value="ECO:0007669"/>
    <property type="project" value="UniProtKB-KW"/>
</dbReference>
<evidence type="ECO:0000313" key="2">
    <source>
        <dbReference type="Proteomes" id="UP000309561"/>
    </source>
</evidence>
<dbReference type="OrthoDB" id="5372242at2"/>
<dbReference type="AlphaFoldDB" id="A0A4U2ZCZ2"/>
<comment type="caution">
    <text evidence="1">The sequence shown here is derived from an EMBL/GenBank/DDBJ whole genome shotgun (WGS) entry which is preliminary data.</text>
</comment>
<dbReference type="RefSeq" id="WP_137011556.1">
    <property type="nucleotide sequence ID" value="NZ_SZPX01000001.1"/>
</dbReference>
<name>A0A4U2ZCZ2_9BACT</name>
<dbReference type="PANTHER" id="PTHR33295">
    <property type="entry name" value="ATPASE"/>
    <property type="match status" value="1"/>
</dbReference>
<accession>A0A4U2ZCZ2</accession>
<reference evidence="1 2" key="1">
    <citation type="submission" date="2019-04" db="EMBL/GenBank/DDBJ databases">
        <title>Sulfurimonas crateris sp. nov. a facultative anaerobic sulfur-oxidizing chemolithautotrophic bacterium isolated from a terrestrial mud vulcano.</title>
        <authorList>
            <person name="Ratnikova N.M."/>
            <person name="Slobodkin A.I."/>
            <person name="Merkel A.Y."/>
            <person name="Novikov A."/>
            <person name="Bonch-Osmolovskaya E.A."/>
            <person name="Slobodkina G.B."/>
        </authorList>
    </citation>
    <scope>NUCLEOTIDE SEQUENCE [LARGE SCALE GENOMIC DNA]</scope>
    <source>
        <strain evidence="1 2">SN118</strain>
    </source>
</reference>
<evidence type="ECO:0000313" key="1">
    <source>
        <dbReference type="EMBL" id="TKI71081.1"/>
    </source>
</evidence>
<gene>
    <name evidence="1" type="ORF">FCU45_01485</name>
</gene>
<organism evidence="1 2">
    <name type="scientific">Sulfurimonas crateris</name>
    <dbReference type="NCBI Taxonomy" id="2574727"/>
    <lineage>
        <taxon>Bacteria</taxon>
        <taxon>Pseudomonadati</taxon>
        <taxon>Campylobacterota</taxon>
        <taxon>Epsilonproteobacteria</taxon>
        <taxon>Campylobacterales</taxon>
        <taxon>Sulfurimonadaceae</taxon>
        <taxon>Sulfurimonas</taxon>
    </lineage>
</organism>
<dbReference type="Proteomes" id="UP000309561">
    <property type="component" value="Unassembled WGS sequence"/>
</dbReference>
<sequence length="354" mass="41644">MEILLEELYKTDLIVDKFHFRKLFLDNSSYQISGITQSGKTKLIKNYLLGLKKNSYLYIDCRDLRIDKEELNKSLQSFCTDNAINTLVLDNYSQDIKIVNVPQLIICSEVHHDIEYLKSIRVYPLDYEEFLAYEHKYDSTALNHFFQLGGFPFMHKVNSDEKIYYLQKALKSSLDEKELEILIFCAKMMTQKISPYSVYERLKQTQKISKDKLYDSFDKLSQKGYIHQMQKVDHPKAIRKIYLCDISLKSALTIDKHFGRLFENMIYLELLKSQRECFYDDGIDFYIPSEGEVILATPFTDERALFKKIEAIESFIIRYQVKKITAVTMSKEGSVNHPFSRIEMVPFDIWALGD</sequence>
<proteinExistence type="predicted"/>
<dbReference type="PANTHER" id="PTHR33295:SF18">
    <property type="entry name" value="AAA+ ATPASE DOMAIN-CONTAINING PROTEIN"/>
    <property type="match status" value="1"/>
</dbReference>
<dbReference type="EMBL" id="SZPX01000001">
    <property type="protein sequence ID" value="TKI71081.1"/>
    <property type="molecule type" value="Genomic_DNA"/>
</dbReference>
<keyword evidence="1" id="KW-0067">ATP-binding</keyword>
<keyword evidence="2" id="KW-1185">Reference proteome</keyword>